<dbReference type="EC" id="3.1.4.46" evidence="2"/>
<dbReference type="GeneID" id="54990013"/>
<dbReference type="CDD" id="cd19958">
    <property type="entry name" value="pyocin_knob"/>
    <property type="match status" value="1"/>
</dbReference>
<proteinExistence type="predicted"/>
<protein>
    <submittedName>
        <fullName evidence="2">Glycerophosphoryl diester phosphodiesterase</fullName>
        <ecNumber evidence="2">3.1.4.46</ecNumber>
    </submittedName>
</protein>
<reference evidence="2 3" key="1">
    <citation type="submission" date="2018-03" db="EMBL/GenBank/DDBJ databases">
        <title>Isolation, the biological characteristics and genomics of two new strains of lysate Staphylococcus aureus phage.</title>
        <authorList>
            <person name="Jin X."/>
            <person name="Zhang C."/>
        </authorList>
    </citation>
    <scope>NUCLEOTIDE SEQUENCE [LARGE SCALE GENOMIC DNA]</scope>
</reference>
<sequence length="968" mass="110538">MAMQMQSSLGSNLKKTDSDDFKINTLTYGTITKVNYQYSTVEVRTNRTYAGRVNGTDGQYSIPFPRGFTGRTPEGRPFGSTPLIIPGMLVLLGFIEGESGNPIVLSIYSNPEDSKMLTPNPLESGDIRNDDIYTYGSMMFSIFPSLNYSFQNGNGTIVRSLNGNSFLSITSEDDEKPMATDFGIGTEYEDLMSSKYGNGEIIESRNQRAPDMLFKHQGDLNTNNHITMLQLTEQGTLRFSVLNTETNSRTSWEIDDQGNQRTLSQKDDLILDNGQDYVEYGIDKEHNDFYIKNGNHDLRFTDQGLLLDGKPMIDDIGNQIDEQLSKLKEIQEALKDVNDLLEGAGKQNLLEVIDASERSEQRSKSALEQVTGLNTQVQQVSSRVEGNITNLNNFMSNINEYVQTNDEIIQELLTFKDDLNVDSIPEIKQTEEKYRHTTFRDIKIHADLPFKFNGYDNLTLTNNVSYYYPQGLAVDDDYYYFIHDTPELVNRLLVVYDKKFNFVAKYYIGFHGGENIHVEKEGDKRYLYAKTVVGKIGKFDISDIRYTEETKELLPEEEYNVILYTNFFRTKEGWGFEGNNNSKGGYLQRDTVVFYNHDFSRITGSLWISPSNSTLWSNDLLGSITNYSAKKQGMALVNNTIVQTLGGNYMLSRDKEIHNYHLQGVQEISPSGDIMNDYTYNPEELIDYLRSLGKNPSVIEHESAFTYNNRLFSIIVYVKASSSEAKNKGILVVEYKPKEKDYTFNKKGIPFTAPTAKYNPYKPNINGNIYNEYTGEKLDSIKKVIKYLKETYQDKVIVYTSEIEMKDYNENKYGSGLKITIENLNNYTFFINIKDNVSNYNENYVVTYSGSGEYSLTNTQVDKRFTGLDLLNVENSLEGYSISTKGIPSGISTSGWVKVRVNYTVRRVEYKPYNESNIYVNTAYNDVWNGWEKISSNIEEQIKNLNNTGIVVSKEEPQEAMIWFEVTD</sequence>
<dbReference type="RefSeq" id="YP_009799524.1">
    <property type="nucleotide sequence ID" value="NC_047945.1"/>
</dbReference>
<dbReference type="GO" id="GO:0008889">
    <property type="term" value="F:glycerophosphodiester phosphodiesterase activity"/>
    <property type="evidence" value="ECO:0007669"/>
    <property type="project" value="UniProtKB-EC"/>
</dbReference>
<name>A0A2P1MXY6_9CAUD</name>
<dbReference type="Proteomes" id="UP000241797">
    <property type="component" value="Segment"/>
</dbReference>
<evidence type="ECO:0000313" key="3">
    <source>
        <dbReference type="Proteomes" id="UP000241797"/>
    </source>
</evidence>
<organism evidence="2 3">
    <name type="scientific">Staphylococcus phage phiSA_BS1</name>
    <dbReference type="NCBI Taxonomy" id="2126734"/>
    <lineage>
        <taxon>Viruses</taxon>
        <taxon>Duplodnaviria</taxon>
        <taxon>Heunggongvirae</taxon>
        <taxon>Uroviricota</taxon>
        <taxon>Caudoviricetes</taxon>
        <taxon>Herelleviridae</taxon>
        <taxon>Twortvirinae</taxon>
        <taxon>Baoshanvirus</taxon>
        <taxon>Baoshanvirus BS1</taxon>
    </lineage>
</organism>
<keyword evidence="3" id="KW-1185">Reference proteome</keyword>
<dbReference type="KEGG" id="vg:54990013"/>
<dbReference type="EMBL" id="MH078572">
    <property type="protein sequence ID" value="AVP40439.1"/>
    <property type="molecule type" value="Genomic_DNA"/>
</dbReference>
<evidence type="ECO:0000313" key="2">
    <source>
        <dbReference type="EMBL" id="AVP40439.1"/>
    </source>
</evidence>
<accession>A0A2P1MXY6</accession>
<keyword evidence="2" id="KW-0378">Hydrolase</keyword>
<keyword evidence="1" id="KW-0175">Coiled coil</keyword>
<feature type="coiled-coil region" evidence="1">
    <location>
        <begin position="313"/>
        <end position="347"/>
    </location>
</feature>
<evidence type="ECO:0000256" key="1">
    <source>
        <dbReference type="SAM" id="Coils"/>
    </source>
</evidence>